<evidence type="ECO:0000256" key="1">
    <source>
        <dbReference type="ARBA" id="ARBA00004123"/>
    </source>
</evidence>
<comment type="subunit">
    <text evidence="8">Component of the Mediator complex.</text>
</comment>
<dbReference type="GO" id="GO:0070847">
    <property type="term" value="C:core mediator complex"/>
    <property type="evidence" value="ECO:0007669"/>
    <property type="project" value="TreeGrafter"/>
</dbReference>
<evidence type="ECO:0000256" key="2">
    <source>
        <dbReference type="ARBA" id="ARBA00005635"/>
    </source>
</evidence>
<evidence type="ECO:0000256" key="5">
    <source>
        <dbReference type="ARBA" id="ARBA00023163"/>
    </source>
</evidence>
<keyword evidence="6 8" id="KW-0539">Nucleus</keyword>
<dbReference type="GO" id="GO:0016592">
    <property type="term" value="C:mediator complex"/>
    <property type="evidence" value="ECO:0007669"/>
    <property type="project" value="InterPro"/>
</dbReference>
<dbReference type="InterPro" id="IPR019313">
    <property type="entry name" value="Mediator_Med17"/>
</dbReference>
<comment type="function">
    <text evidence="8">Component of the Mediator complex, a coactivator involved in the regulated transcription of nearly all RNA polymerase II-dependent genes. Mediator functions as a bridge to convey information from gene-specific regulatory proteins to the basal RNA polymerase II transcription machinery. Mediator is recruited to promoters by direct interactions with regulatory proteins and serves as a scaffold for the assembly of a functional preinitiation complex with RNA polymerase II and the general transcription factors.</text>
</comment>
<gene>
    <name evidence="8" type="primary">MED17</name>
    <name evidence="10" type="ORF">BJ684DRAFT_21062</name>
</gene>
<organism evidence="10 11">
    <name type="scientific">Piptocephalis cylindrospora</name>
    <dbReference type="NCBI Taxonomy" id="1907219"/>
    <lineage>
        <taxon>Eukaryota</taxon>
        <taxon>Fungi</taxon>
        <taxon>Fungi incertae sedis</taxon>
        <taxon>Zoopagomycota</taxon>
        <taxon>Zoopagomycotina</taxon>
        <taxon>Zoopagomycetes</taxon>
        <taxon>Zoopagales</taxon>
        <taxon>Piptocephalidaceae</taxon>
        <taxon>Piptocephalis</taxon>
    </lineage>
</organism>
<feature type="region of interest" description="Disordered" evidence="9">
    <location>
        <begin position="47"/>
        <end position="88"/>
    </location>
</feature>
<keyword evidence="11" id="KW-1185">Reference proteome</keyword>
<feature type="compositionally biased region" description="Low complexity" evidence="9">
    <location>
        <begin position="371"/>
        <end position="382"/>
    </location>
</feature>
<evidence type="ECO:0000256" key="3">
    <source>
        <dbReference type="ARBA" id="ARBA00019610"/>
    </source>
</evidence>
<feature type="compositionally biased region" description="Low complexity" evidence="9">
    <location>
        <begin position="409"/>
        <end position="435"/>
    </location>
</feature>
<comment type="subcellular location">
    <subcellularLocation>
        <location evidence="1 8">Nucleus</location>
    </subcellularLocation>
</comment>
<name>A0A4P9Y149_9FUNG</name>
<proteinExistence type="inferred from homology"/>
<dbReference type="EMBL" id="KZ988348">
    <property type="protein sequence ID" value="RKP12394.1"/>
    <property type="molecule type" value="Genomic_DNA"/>
</dbReference>
<evidence type="ECO:0000256" key="8">
    <source>
        <dbReference type="RuleBase" id="RU364140"/>
    </source>
</evidence>
<evidence type="ECO:0000256" key="9">
    <source>
        <dbReference type="SAM" id="MobiDB-lite"/>
    </source>
</evidence>
<evidence type="ECO:0000256" key="4">
    <source>
        <dbReference type="ARBA" id="ARBA00023015"/>
    </source>
</evidence>
<keyword evidence="8" id="KW-0010">Activator</keyword>
<evidence type="ECO:0000256" key="7">
    <source>
        <dbReference type="ARBA" id="ARBA00032014"/>
    </source>
</evidence>
<evidence type="ECO:0000256" key="6">
    <source>
        <dbReference type="ARBA" id="ARBA00023242"/>
    </source>
</evidence>
<dbReference type="Proteomes" id="UP000267251">
    <property type="component" value="Unassembled WGS sequence"/>
</dbReference>
<dbReference type="Pfam" id="PF10156">
    <property type="entry name" value="Med17"/>
    <property type="match status" value="1"/>
</dbReference>
<dbReference type="PANTHER" id="PTHR13114:SF7">
    <property type="entry name" value="MEDIATOR OF RNA POLYMERASE II TRANSCRIPTION SUBUNIT 17"/>
    <property type="match status" value="1"/>
</dbReference>
<accession>A0A4P9Y149</accession>
<dbReference type="AlphaFoldDB" id="A0A4P9Y149"/>
<evidence type="ECO:0000313" key="10">
    <source>
        <dbReference type="EMBL" id="RKP12394.1"/>
    </source>
</evidence>
<comment type="similarity">
    <text evidence="2 8">Belongs to the Mediator complex subunit 17 family.</text>
</comment>
<keyword evidence="4 8" id="KW-0805">Transcription regulation</keyword>
<feature type="region of interest" description="Disordered" evidence="9">
    <location>
        <begin position="408"/>
        <end position="435"/>
    </location>
</feature>
<keyword evidence="5 8" id="KW-0804">Transcription</keyword>
<feature type="region of interest" description="Disordered" evidence="9">
    <location>
        <begin position="362"/>
        <end position="382"/>
    </location>
</feature>
<reference evidence="11" key="1">
    <citation type="journal article" date="2018" name="Nat. Microbiol.">
        <title>Leveraging single-cell genomics to expand the fungal tree of life.</title>
        <authorList>
            <person name="Ahrendt S.R."/>
            <person name="Quandt C.A."/>
            <person name="Ciobanu D."/>
            <person name="Clum A."/>
            <person name="Salamov A."/>
            <person name="Andreopoulos B."/>
            <person name="Cheng J.F."/>
            <person name="Woyke T."/>
            <person name="Pelin A."/>
            <person name="Henrissat B."/>
            <person name="Reynolds N.K."/>
            <person name="Benny G.L."/>
            <person name="Smith M.E."/>
            <person name="James T.Y."/>
            <person name="Grigoriev I.V."/>
        </authorList>
    </citation>
    <scope>NUCLEOTIDE SEQUENCE [LARGE SCALE GENOMIC DNA]</scope>
</reference>
<protein>
    <recommendedName>
        <fullName evidence="3 8">Mediator of RNA polymerase II transcription subunit 17</fullName>
    </recommendedName>
    <alternativeName>
        <fullName evidence="7 8">Mediator complex subunit 17</fullName>
    </alternativeName>
</protein>
<dbReference type="PANTHER" id="PTHR13114">
    <property type="entry name" value="MEDIATOR OF RNA POLYMERASE II TRANSCRIPTION SUBUNIT 17"/>
    <property type="match status" value="1"/>
</dbReference>
<sequence length="548" mass="59223">MPGQKVFLDTSHLPSVYDYTSTGQVILERERPVDETLTEKLVQVWKTDPPSLAQGPMMGEKDKVQADEDEDESMTEKQETTLSEKAQSSKDQCLSVLELKSSLFNSFREAHTEVQYTMDLLNALLDTQAQLTKTTRRSIVGNTPTPLPSGILEAADAQGTGEEDPTHILKELRIRFGAKVRGLGGVHDYLEEGADHIDRLLAKDRAFWSVALAARSGRWPLRASVHPQTGKKILCIDYSLRDAGSSWQGMGLVEIHRDGSQGRSSLSTILPSLPSSPPFLSATISRHILEEATQASLPCRPPVTYQGNGLVERLSRARHGLLHTELHHHLVHEAALGAGRAGVGSDGLIRASISSTRQLTLGIRRKEDESSGSPSASSPTLASTLDDCAAQISLLSMTLRLRRQHRRSPLSSLPLTLSPSTSSSNSASNTASLSTDLSSTYFGPVLRPLRLADRLTRLQKVLWDEVLRPCVMAGLYPTMSTLAGGSGLCVCMDGHRAHITPVSSEANETGSLWRLASSLDSSSGSQGMATVVRRVASHITSGMSGLLG</sequence>
<dbReference type="GO" id="GO:0006357">
    <property type="term" value="P:regulation of transcription by RNA polymerase II"/>
    <property type="evidence" value="ECO:0007669"/>
    <property type="project" value="InterPro"/>
</dbReference>
<evidence type="ECO:0000313" key="11">
    <source>
        <dbReference type="Proteomes" id="UP000267251"/>
    </source>
</evidence>
<dbReference type="OrthoDB" id="10420848at2759"/>
<dbReference type="GO" id="GO:0003712">
    <property type="term" value="F:transcription coregulator activity"/>
    <property type="evidence" value="ECO:0007669"/>
    <property type="project" value="InterPro"/>
</dbReference>